<feature type="region of interest" description="Disordered" evidence="1">
    <location>
        <begin position="49"/>
        <end position="104"/>
    </location>
</feature>
<protein>
    <submittedName>
        <fullName evidence="3">Uncharacterized protein</fullName>
    </submittedName>
</protein>
<dbReference type="EMBL" id="JAAAIN010000217">
    <property type="protein sequence ID" value="KAG0317945.1"/>
    <property type="molecule type" value="Genomic_DNA"/>
</dbReference>
<proteinExistence type="predicted"/>
<evidence type="ECO:0000313" key="4">
    <source>
        <dbReference type="Proteomes" id="UP000823405"/>
    </source>
</evidence>
<accession>A0A9P6RDQ6</accession>
<feature type="transmembrane region" description="Helical" evidence="2">
    <location>
        <begin position="178"/>
        <end position="196"/>
    </location>
</feature>
<gene>
    <name evidence="3" type="ORF">BGZ97_004615</name>
</gene>
<keyword evidence="2" id="KW-0812">Transmembrane</keyword>
<keyword evidence="2" id="KW-0472">Membrane</keyword>
<feature type="transmembrane region" description="Helical" evidence="2">
    <location>
        <begin position="235"/>
        <end position="254"/>
    </location>
</feature>
<feature type="transmembrane region" description="Helical" evidence="2">
    <location>
        <begin position="208"/>
        <end position="228"/>
    </location>
</feature>
<organism evidence="3 4">
    <name type="scientific">Linnemannia gamsii</name>
    <dbReference type="NCBI Taxonomy" id="64522"/>
    <lineage>
        <taxon>Eukaryota</taxon>
        <taxon>Fungi</taxon>
        <taxon>Fungi incertae sedis</taxon>
        <taxon>Mucoromycota</taxon>
        <taxon>Mortierellomycotina</taxon>
        <taxon>Mortierellomycetes</taxon>
        <taxon>Mortierellales</taxon>
        <taxon>Mortierellaceae</taxon>
        <taxon>Linnemannia</taxon>
    </lineage>
</organism>
<feature type="compositionally biased region" description="Low complexity" evidence="1">
    <location>
        <begin position="71"/>
        <end position="87"/>
    </location>
</feature>
<keyword evidence="2" id="KW-1133">Transmembrane helix</keyword>
<name>A0A9P6RDQ6_9FUNG</name>
<dbReference type="OrthoDB" id="2421070at2759"/>
<dbReference type="Proteomes" id="UP000823405">
    <property type="component" value="Unassembled WGS sequence"/>
</dbReference>
<evidence type="ECO:0000256" key="2">
    <source>
        <dbReference type="SAM" id="Phobius"/>
    </source>
</evidence>
<comment type="caution">
    <text evidence="3">The sequence shown here is derived from an EMBL/GenBank/DDBJ whole genome shotgun (WGS) entry which is preliminary data.</text>
</comment>
<reference evidence="3" key="1">
    <citation type="journal article" date="2020" name="Fungal Divers.">
        <title>Resolving the Mortierellaceae phylogeny through synthesis of multi-gene phylogenetics and phylogenomics.</title>
        <authorList>
            <person name="Vandepol N."/>
            <person name="Liber J."/>
            <person name="Desiro A."/>
            <person name="Na H."/>
            <person name="Kennedy M."/>
            <person name="Barry K."/>
            <person name="Grigoriev I.V."/>
            <person name="Miller A.N."/>
            <person name="O'Donnell K."/>
            <person name="Stajich J.E."/>
            <person name="Bonito G."/>
        </authorList>
    </citation>
    <scope>NUCLEOTIDE SEQUENCE</scope>
    <source>
        <strain evidence="3">NVP60</strain>
    </source>
</reference>
<evidence type="ECO:0000256" key="1">
    <source>
        <dbReference type="SAM" id="MobiDB-lite"/>
    </source>
</evidence>
<feature type="compositionally biased region" description="Low complexity" evidence="1">
    <location>
        <begin position="49"/>
        <end position="61"/>
    </location>
</feature>
<keyword evidence="4" id="KW-1185">Reference proteome</keyword>
<dbReference type="AlphaFoldDB" id="A0A9P6RDQ6"/>
<sequence>MTPSLLTTVVPGSKLVPSHLQNQNKYQEQPATFNPNRLSLPNANALRLQQQTQQQQQQQQQKPSHKQLFMQQLQQQQQQQHEQQQQQMYEKSTPKPRLSLDTSDERLQNVTFVSHNNKRYMKLFSPSLVDSPVTFLDRKQLSDDRKLWENGPDMAFQKQLETEKREAWRARSKQQMRGFFMGLWLGCLMGFLILQWTSAEVHFWRQENYSRCTPLVVILVLLSSAAIVRSGTRCTIAAVATCAAVLTCFATLIVNQSYYAPELHIYRKTATVVTLP</sequence>
<evidence type="ECO:0000313" key="3">
    <source>
        <dbReference type="EMBL" id="KAG0317945.1"/>
    </source>
</evidence>